<protein>
    <submittedName>
        <fullName evidence="2">Uncharacterized protein</fullName>
    </submittedName>
</protein>
<dbReference type="AlphaFoldDB" id="A0AAD7E162"/>
<sequence length="333" mass="36465">MPPAASRLSPAPYTAPALATRGRDTSRKTHSTAAHSMHAARRTIPGTPGPYSVPSRARPRALELLRHGMLALEVQLWRGVFDYERQQGIRTCGGIHMRRPWEHPSSRSAPRAAGRVRQLAWVVRMLEELCARAMRHRCVLSTMAPLAQLEISAALRVLRRCVHHARHRDGCTRMISLRPRVHYARHAPSLCARRWRTRGARACSASAAAACTTRHRCALSMTMAHGARGARACSVSAAAACTMRAIGARSDRCTRMIFLRHLLGPRRALRPPPPRALLSTMARAVHAHALHPPPLHATHALRLPPPRAPRAPSVPAAMGALRALDDGARGARA</sequence>
<evidence type="ECO:0000313" key="3">
    <source>
        <dbReference type="Proteomes" id="UP001219525"/>
    </source>
</evidence>
<comment type="caution">
    <text evidence="2">The sequence shown here is derived from an EMBL/GenBank/DDBJ whole genome shotgun (WGS) entry which is preliminary data.</text>
</comment>
<dbReference type="Proteomes" id="UP001219525">
    <property type="component" value="Unassembled WGS sequence"/>
</dbReference>
<organism evidence="2 3">
    <name type="scientific">Mycena pura</name>
    <dbReference type="NCBI Taxonomy" id="153505"/>
    <lineage>
        <taxon>Eukaryota</taxon>
        <taxon>Fungi</taxon>
        <taxon>Dikarya</taxon>
        <taxon>Basidiomycota</taxon>
        <taxon>Agaricomycotina</taxon>
        <taxon>Agaricomycetes</taxon>
        <taxon>Agaricomycetidae</taxon>
        <taxon>Agaricales</taxon>
        <taxon>Marasmiineae</taxon>
        <taxon>Mycenaceae</taxon>
        <taxon>Mycena</taxon>
    </lineage>
</organism>
<gene>
    <name evidence="2" type="ORF">GGX14DRAFT_557902</name>
</gene>
<reference evidence="2" key="1">
    <citation type="submission" date="2023-03" db="EMBL/GenBank/DDBJ databases">
        <title>Massive genome expansion in bonnet fungi (Mycena s.s.) driven by repeated elements and novel gene families across ecological guilds.</title>
        <authorList>
            <consortium name="Lawrence Berkeley National Laboratory"/>
            <person name="Harder C.B."/>
            <person name="Miyauchi S."/>
            <person name="Viragh M."/>
            <person name="Kuo A."/>
            <person name="Thoen E."/>
            <person name="Andreopoulos B."/>
            <person name="Lu D."/>
            <person name="Skrede I."/>
            <person name="Drula E."/>
            <person name="Henrissat B."/>
            <person name="Morin E."/>
            <person name="Kohler A."/>
            <person name="Barry K."/>
            <person name="LaButti K."/>
            <person name="Morin E."/>
            <person name="Salamov A."/>
            <person name="Lipzen A."/>
            <person name="Mereny Z."/>
            <person name="Hegedus B."/>
            <person name="Baldrian P."/>
            <person name="Stursova M."/>
            <person name="Weitz H."/>
            <person name="Taylor A."/>
            <person name="Grigoriev I.V."/>
            <person name="Nagy L.G."/>
            <person name="Martin F."/>
            <person name="Kauserud H."/>
        </authorList>
    </citation>
    <scope>NUCLEOTIDE SEQUENCE</scope>
    <source>
        <strain evidence="2">9144</strain>
    </source>
</reference>
<name>A0AAD7E162_9AGAR</name>
<proteinExistence type="predicted"/>
<keyword evidence="3" id="KW-1185">Reference proteome</keyword>
<accession>A0AAD7E162</accession>
<dbReference type="EMBL" id="JARJCW010000006">
    <property type="protein sequence ID" value="KAJ7223324.1"/>
    <property type="molecule type" value="Genomic_DNA"/>
</dbReference>
<evidence type="ECO:0000256" key="1">
    <source>
        <dbReference type="SAM" id="MobiDB-lite"/>
    </source>
</evidence>
<feature type="region of interest" description="Disordered" evidence="1">
    <location>
        <begin position="1"/>
        <end position="55"/>
    </location>
</feature>
<evidence type="ECO:0000313" key="2">
    <source>
        <dbReference type="EMBL" id="KAJ7223324.1"/>
    </source>
</evidence>